<comment type="caution">
    <text evidence="1">The sequence shown here is derived from an EMBL/GenBank/DDBJ whole genome shotgun (WGS) entry which is preliminary data.</text>
</comment>
<sequence length="47" mass="5596">IEIKDRECNHHGYWGILDLLNPVSKQNMHEYGLQSRKVVEPTFMQQL</sequence>
<dbReference type="Proteomes" id="UP000887013">
    <property type="component" value="Unassembled WGS sequence"/>
</dbReference>
<organism evidence="1 2">
    <name type="scientific">Nephila pilipes</name>
    <name type="common">Giant wood spider</name>
    <name type="synonym">Nephila maculata</name>
    <dbReference type="NCBI Taxonomy" id="299642"/>
    <lineage>
        <taxon>Eukaryota</taxon>
        <taxon>Metazoa</taxon>
        <taxon>Ecdysozoa</taxon>
        <taxon>Arthropoda</taxon>
        <taxon>Chelicerata</taxon>
        <taxon>Arachnida</taxon>
        <taxon>Araneae</taxon>
        <taxon>Araneomorphae</taxon>
        <taxon>Entelegynae</taxon>
        <taxon>Araneoidea</taxon>
        <taxon>Nephilidae</taxon>
        <taxon>Nephila</taxon>
    </lineage>
</organism>
<accession>A0A8X6P9U9</accession>
<dbReference type="AlphaFoldDB" id="A0A8X6P9U9"/>
<keyword evidence="2" id="KW-1185">Reference proteome</keyword>
<protein>
    <submittedName>
        <fullName evidence="1">Uncharacterized protein</fullName>
    </submittedName>
</protein>
<evidence type="ECO:0000313" key="1">
    <source>
        <dbReference type="EMBL" id="GFT55158.1"/>
    </source>
</evidence>
<feature type="non-terminal residue" evidence="1">
    <location>
        <position position="1"/>
    </location>
</feature>
<gene>
    <name evidence="1" type="ORF">NPIL_387171</name>
</gene>
<name>A0A8X6P9U9_NEPPI</name>
<dbReference type="EMBL" id="BMAW01112945">
    <property type="protein sequence ID" value="GFT55158.1"/>
    <property type="molecule type" value="Genomic_DNA"/>
</dbReference>
<reference evidence="1" key="1">
    <citation type="submission" date="2020-08" db="EMBL/GenBank/DDBJ databases">
        <title>Multicomponent nature underlies the extraordinary mechanical properties of spider dragline silk.</title>
        <authorList>
            <person name="Kono N."/>
            <person name="Nakamura H."/>
            <person name="Mori M."/>
            <person name="Yoshida Y."/>
            <person name="Ohtoshi R."/>
            <person name="Malay A.D."/>
            <person name="Moran D.A.P."/>
            <person name="Tomita M."/>
            <person name="Numata K."/>
            <person name="Arakawa K."/>
        </authorList>
    </citation>
    <scope>NUCLEOTIDE SEQUENCE</scope>
</reference>
<proteinExistence type="predicted"/>
<evidence type="ECO:0000313" key="2">
    <source>
        <dbReference type="Proteomes" id="UP000887013"/>
    </source>
</evidence>